<dbReference type="SUPFAM" id="SSF53335">
    <property type="entry name" value="S-adenosyl-L-methionine-dependent methyltransferases"/>
    <property type="match status" value="1"/>
</dbReference>
<evidence type="ECO:0000313" key="6">
    <source>
        <dbReference type="EMBL" id="MBT9145471.1"/>
    </source>
</evidence>
<dbReference type="Proteomes" id="UP000811545">
    <property type="component" value="Unassembled WGS sequence"/>
</dbReference>
<dbReference type="PROSITE" id="PS00092">
    <property type="entry name" value="N6_MTASE"/>
    <property type="match status" value="1"/>
</dbReference>
<dbReference type="GO" id="GO:0003676">
    <property type="term" value="F:nucleic acid binding"/>
    <property type="evidence" value="ECO:0007669"/>
    <property type="project" value="InterPro"/>
</dbReference>
<evidence type="ECO:0000256" key="1">
    <source>
        <dbReference type="ARBA" id="ARBA00022603"/>
    </source>
</evidence>
<comment type="similarity">
    <text evidence="4">Belongs to the MT-A70-like family.</text>
</comment>
<dbReference type="InterPro" id="IPR002052">
    <property type="entry name" value="DNA_methylase_N6_adenine_CS"/>
</dbReference>
<evidence type="ECO:0000256" key="2">
    <source>
        <dbReference type="ARBA" id="ARBA00022679"/>
    </source>
</evidence>
<dbReference type="AlphaFoldDB" id="A0A9E2BH49"/>
<keyword evidence="2" id="KW-0808">Transferase</keyword>
<protein>
    <recommendedName>
        <fullName evidence="8">Methyltransferase</fullName>
    </recommendedName>
</protein>
<evidence type="ECO:0008006" key="8">
    <source>
        <dbReference type="Google" id="ProtNLM"/>
    </source>
</evidence>
<accession>A0A9E2BH49</accession>
<dbReference type="PROSITE" id="PS51143">
    <property type="entry name" value="MT_A70"/>
    <property type="match status" value="1"/>
</dbReference>
<dbReference type="InterPro" id="IPR029063">
    <property type="entry name" value="SAM-dependent_MTases_sf"/>
</dbReference>
<evidence type="ECO:0000256" key="3">
    <source>
        <dbReference type="ARBA" id="ARBA00022691"/>
    </source>
</evidence>
<keyword evidence="5" id="KW-0175">Coiled coil</keyword>
<dbReference type="InterPro" id="IPR007757">
    <property type="entry name" value="MT-A70-like"/>
</dbReference>
<keyword evidence="1" id="KW-0489">Methyltransferase</keyword>
<sequence length="260" mass="30276">MRQGERTDLEPSANLRKVVPQPEAARMLNVSERMIQSVKAIEREAPELLPQIERGKVTVHEAEMKIKIEKHQQEVKQQKEAIEAGVIELPSGKYEVIVIDPPWNYNSTYDPEGFRGAPAYPEMANEELEQMDIPSATDCILFLWTTHKFIWDAKELLDLWGFEYRNTLVWDKGKMGIGKLFRLQCEFCLVGIKGKPLLSNDNTHRDIIREDRREHSRKPEQFYEMVDALCVGRKLDMFGREKRDGWDIFGVVKWDSLKTI</sequence>
<dbReference type="GO" id="GO:0032259">
    <property type="term" value="P:methylation"/>
    <property type="evidence" value="ECO:0007669"/>
    <property type="project" value="UniProtKB-KW"/>
</dbReference>
<proteinExistence type="inferred from homology"/>
<dbReference type="Pfam" id="PF05063">
    <property type="entry name" value="MT-A70"/>
    <property type="match status" value="1"/>
</dbReference>
<reference evidence="6 7" key="1">
    <citation type="journal article" date="2021" name="bioRxiv">
        <title>Unique metabolic strategies in Hadean analogues reveal hints for primordial physiology.</title>
        <authorList>
            <person name="Nobu M.K."/>
            <person name="Nakai R."/>
            <person name="Tamazawa S."/>
            <person name="Mori H."/>
            <person name="Toyoda A."/>
            <person name="Ijiri A."/>
            <person name="Suzuki S."/>
            <person name="Kurokawa K."/>
            <person name="Kamagata Y."/>
            <person name="Tamaki H."/>
        </authorList>
    </citation>
    <scope>NUCLEOTIDE SEQUENCE [LARGE SCALE GENOMIC DNA]</scope>
    <source>
        <strain evidence="6">BS525</strain>
    </source>
</reference>
<dbReference type="Gene3D" id="3.40.50.150">
    <property type="entry name" value="Vaccinia Virus protein VP39"/>
    <property type="match status" value="1"/>
</dbReference>
<organism evidence="6 7">
    <name type="scientific">Psychracetigena formicireducens</name>
    <dbReference type="NCBI Taxonomy" id="2986056"/>
    <lineage>
        <taxon>Bacteria</taxon>
        <taxon>Bacillati</taxon>
        <taxon>Candidatus Lithacetigenota</taxon>
        <taxon>Candidatus Psychracetigena</taxon>
    </lineage>
</organism>
<evidence type="ECO:0000256" key="4">
    <source>
        <dbReference type="PROSITE-ProRule" id="PRU00489"/>
    </source>
</evidence>
<feature type="coiled-coil region" evidence="5">
    <location>
        <begin position="61"/>
        <end position="88"/>
    </location>
</feature>
<keyword evidence="3" id="KW-0949">S-adenosyl-L-methionine</keyword>
<dbReference type="PANTHER" id="PTHR12829">
    <property type="entry name" value="N6-ADENOSINE-METHYLTRANSFERASE"/>
    <property type="match status" value="1"/>
</dbReference>
<dbReference type="PANTHER" id="PTHR12829:SF7">
    <property type="entry name" value="N6-ADENOSINE-METHYLTRANSFERASE CATALYTIC SUBUNIT"/>
    <property type="match status" value="1"/>
</dbReference>
<comment type="caution">
    <text evidence="6">The sequence shown here is derived from an EMBL/GenBank/DDBJ whole genome shotgun (WGS) entry which is preliminary data.</text>
</comment>
<name>A0A9E2BH49_PSYF1</name>
<dbReference type="GO" id="GO:0008168">
    <property type="term" value="F:methyltransferase activity"/>
    <property type="evidence" value="ECO:0007669"/>
    <property type="project" value="UniProtKB-KW"/>
</dbReference>
<gene>
    <name evidence="6" type="ORF">DDT42_01342</name>
</gene>
<evidence type="ECO:0000313" key="7">
    <source>
        <dbReference type="Proteomes" id="UP000811545"/>
    </source>
</evidence>
<evidence type="ECO:0000256" key="5">
    <source>
        <dbReference type="SAM" id="Coils"/>
    </source>
</evidence>
<dbReference type="EMBL" id="QLTW01000098">
    <property type="protein sequence ID" value="MBT9145471.1"/>
    <property type="molecule type" value="Genomic_DNA"/>
</dbReference>